<dbReference type="InterPro" id="IPR033121">
    <property type="entry name" value="PEPTIDASE_A1"/>
</dbReference>
<feature type="domain" description="Peptidase A1" evidence="8">
    <location>
        <begin position="128"/>
        <end position="465"/>
    </location>
</feature>
<dbReference type="PROSITE" id="PS51767">
    <property type="entry name" value="PEPTIDASE_A1"/>
    <property type="match status" value="1"/>
</dbReference>
<evidence type="ECO:0000256" key="2">
    <source>
        <dbReference type="ARBA" id="ARBA00022670"/>
    </source>
</evidence>
<feature type="chain" id="PRO_5045749997" description="Peptidase A1 domain-containing protein" evidence="7">
    <location>
        <begin position="31"/>
        <end position="469"/>
    </location>
</feature>
<evidence type="ECO:0000259" key="8">
    <source>
        <dbReference type="PROSITE" id="PS51767"/>
    </source>
</evidence>
<keyword evidence="10" id="KW-1185">Reference proteome</keyword>
<dbReference type="SUPFAM" id="SSF50630">
    <property type="entry name" value="Acid proteases"/>
    <property type="match status" value="1"/>
</dbReference>
<keyword evidence="4 6" id="KW-0378">Hydrolase</keyword>
<dbReference type="Proteomes" id="UP001497512">
    <property type="component" value="Chromosome 12"/>
</dbReference>
<dbReference type="EMBL" id="OZ019904">
    <property type="protein sequence ID" value="CAK9199661.1"/>
    <property type="molecule type" value="Genomic_DNA"/>
</dbReference>
<accession>A0ABP0TLL0</accession>
<keyword evidence="7" id="KW-0732">Signal</keyword>
<feature type="signal peptide" evidence="7">
    <location>
        <begin position="1"/>
        <end position="30"/>
    </location>
</feature>
<dbReference type="Pfam" id="PF14543">
    <property type="entry name" value="TAXi_N"/>
    <property type="match status" value="1"/>
</dbReference>
<dbReference type="InterPro" id="IPR051708">
    <property type="entry name" value="Plant_Aspart_Prot_A1"/>
</dbReference>
<protein>
    <recommendedName>
        <fullName evidence="8">Peptidase A1 domain-containing protein</fullName>
    </recommendedName>
</protein>
<keyword evidence="3 6" id="KW-0064">Aspartyl protease</keyword>
<name>A0ABP0TLL0_9BRYO</name>
<organism evidence="9 10">
    <name type="scientific">Sphagnum troendelagicum</name>
    <dbReference type="NCBI Taxonomy" id="128251"/>
    <lineage>
        <taxon>Eukaryota</taxon>
        <taxon>Viridiplantae</taxon>
        <taxon>Streptophyta</taxon>
        <taxon>Embryophyta</taxon>
        <taxon>Bryophyta</taxon>
        <taxon>Sphagnophytina</taxon>
        <taxon>Sphagnopsida</taxon>
        <taxon>Sphagnales</taxon>
        <taxon>Sphagnaceae</taxon>
        <taxon>Sphagnum</taxon>
    </lineage>
</organism>
<evidence type="ECO:0000313" key="10">
    <source>
        <dbReference type="Proteomes" id="UP001497512"/>
    </source>
</evidence>
<keyword evidence="5" id="KW-0325">Glycoprotein</keyword>
<dbReference type="Pfam" id="PF14541">
    <property type="entry name" value="TAXi_C"/>
    <property type="match status" value="1"/>
</dbReference>
<dbReference type="InterPro" id="IPR021109">
    <property type="entry name" value="Peptidase_aspartic_dom_sf"/>
</dbReference>
<evidence type="ECO:0000256" key="7">
    <source>
        <dbReference type="SAM" id="SignalP"/>
    </source>
</evidence>
<evidence type="ECO:0000256" key="5">
    <source>
        <dbReference type="ARBA" id="ARBA00023180"/>
    </source>
</evidence>
<dbReference type="InterPro" id="IPR032861">
    <property type="entry name" value="TAXi_N"/>
</dbReference>
<dbReference type="CDD" id="cd05476">
    <property type="entry name" value="pepsin_A_like_plant"/>
    <property type="match status" value="1"/>
</dbReference>
<dbReference type="PANTHER" id="PTHR47967:SF128">
    <property type="entry name" value="ASPARTIC PROTEINASE CDR1-LIKE"/>
    <property type="match status" value="1"/>
</dbReference>
<dbReference type="InterPro" id="IPR001461">
    <property type="entry name" value="Aspartic_peptidase_A1"/>
</dbReference>
<reference evidence="9" key="1">
    <citation type="submission" date="2024-02" db="EMBL/GenBank/DDBJ databases">
        <authorList>
            <consortium name="ELIXIR-Norway"/>
            <consortium name="Elixir Norway"/>
        </authorList>
    </citation>
    <scope>NUCLEOTIDE SEQUENCE</scope>
</reference>
<evidence type="ECO:0000256" key="3">
    <source>
        <dbReference type="ARBA" id="ARBA00022750"/>
    </source>
</evidence>
<dbReference type="PROSITE" id="PS00141">
    <property type="entry name" value="ASP_PROTEASE"/>
    <property type="match status" value="1"/>
</dbReference>
<dbReference type="InterPro" id="IPR001969">
    <property type="entry name" value="Aspartic_peptidase_AS"/>
</dbReference>
<evidence type="ECO:0000313" key="9">
    <source>
        <dbReference type="EMBL" id="CAK9199661.1"/>
    </source>
</evidence>
<sequence>MKLIGALDHGGKVVMKLILIILTLAAAAAGAVGGGGDHRQQLVLRVELFRRDHPLSPLVDSTTSRPNLTMSEKFLEAVKRSNRRKDAIVRSIHEAAAGRRAAAAANGAGVSSSSAYYNIPVAAGDGEYLTQIALGTPTQVVTTIVDTGSDLMWTQCLPCTSCHAQSSPVFNPATSSTYQVVNCGNNLCRDLEVVSCDGGCEYEYGYGDGSSTSGVFATDSVTLGTGSVPNIGFGCGHTNLGSFAGAGGLVGLGQGPLSLISQLNSATVSKKFSYCLVSLSSPNTSALIFGDTAVSSATGVAYTPIVHNPINPTYYYIGLAGISVAGRSVLYPTQSFAIDDATGNGGMILDSGTTLTYLEVEAYIAVLVALRAVLTYPIVSGAPYGLDLCFSTRGMAELTLPDMVFHFTNADFVLEPQNLFFMVNTAGTVACLAMAENTGLSILGNIQQQDHLIVYDLDEAQIGFQSTSC</sequence>
<keyword evidence="2 6" id="KW-0645">Protease</keyword>
<proteinExistence type="inferred from homology"/>
<dbReference type="InterPro" id="IPR034161">
    <property type="entry name" value="Pepsin-like_plant"/>
</dbReference>
<dbReference type="PRINTS" id="PR00792">
    <property type="entry name" value="PEPSIN"/>
</dbReference>
<comment type="similarity">
    <text evidence="1 6">Belongs to the peptidase A1 family.</text>
</comment>
<evidence type="ECO:0000256" key="4">
    <source>
        <dbReference type="ARBA" id="ARBA00022801"/>
    </source>
</evidence>
<dbReference type="PANTHER" id="PTHR47967">
    <property type="entry name" value="OS07G0603500 PROTEIN-RELATED"/>
    <property type="match status" value="1"/>
</dbReference>
<evidence type="ECO:0000256" key="6">
    <source>
        <dbReference type="RuleBase" id="RU000454"/>
    </source>
</evidence>
<dbReference type="Gene3D" id="2.40.70.10">
    <property type="entry name" value="Acid Proteases"/>
    <property type="match status" value="2"/>
</dbReference>
<gene>
    <name evidence="9" type="ORF">CSSPTR1EN2_LOCUS5048</name>
</gene>
<evidence type="ECO:0000256" key="1">
    <source>
        <dbReference type="ARBA" id="ARBA00007447"/>
    </source>
</evidence>
<dbReference type="InterPro" id="IPR032799">
    <property type="entry name" value="TAXi_C"/>
</dbReference>